<feature type="domain" description="ABC transporter" evidence="9">
    <location>
        <begin position="374"/>
        <end position="629"/>
    </location>
</feature>
<evidence type="ECO:0000256" key="4">
    <source>
        <dbReference type="ARBA" id="ARBA00022475"/>
    </source>
</evidence>
<dbReference type="GO" id="GO:0005524">
    <property type="term" value="F:ATP binding"/>
    <property type="evidence" value="ECO:0007669"/>
    <property type="project" value="UniProtKB-KW"/>
</dbReference>
<evidence type="ECO:0000256" key="8">
    <source>
        <dbReference type="SAM" id="MobiDB-lite"/>
    </source>
</evidence>
<feature type="compositionally biased region" description="Basic and acidic residues" evidence="8">
    <location>
        <begin position="637"/>
        <end position="649"/>
    </location>
</feature>
<keyword evidence="11" id="KW-1185">Reference proteome</keyword>
<organism evidence="10 11">
    <name type="scientific">Actinomadura pelletieri DSM 43383</name>
    <dbReference type="NCBI Taxonomy" id="1120940"/>
    <lineage>
        <taxon>Bacteria</taxon>
        <taxon>Bacillati</taxon>
        <taxon>Actinomycetota</taxon>
        <taxon>Actinomycetes</taxon>
        <taxon>Streptosporangiales</taxon>
        <taxon>Thermomonosporaceae</taxon>
        <taxon>Actinomadura</taxon>
    </lineage>
</organism>
<comment type="caution">
    <text evidence="10">The sequence shown here is derived from an EMBL/GenBank/DDBJ whole genome shotgun (WGS) entry which is preliminary data.</text>
</comment>
<dbReference type="Gene3D" id="3.40.50.300">
    <property type="entry name" value="P-loop containing nucleotide triphosphate hydrolases"/>
    <property type="match status" value="2"/>
</dbReference>
<dbReference type="PROSITE" id="PS00211">
    <property type="entry name" value="ABC_TRANSPORTER_1"/>
    <property type="match status" value="2"/>
</dbReference>
<dbReference type="InterPro" id="IPR027417">
    <property type="entry name" value="P-loop_NTPase"/>
</dbReference>
<reference evidence="10 11" key="1">
    <citation type="submission" date="2018-10" db="EMBL/GenBank/DDBJ databases">
        <title>Genomic Encyclopedia of Archaeal and Bacterial Type Strains, Phase II (KMG-II): from individual species to whole genera.</title>
        <authorList>
            <person name="Goeker M."/>
        </authorList>
    </citation>
    <scope>NUCLEOTIDE SEQUENCE [LARGE SCALE GENOMIC DNA]</scope>
    <source>
        <strain evidence="10 11">DSM 43383</strain>
    </source>
</reference>
<keyword evidence="4" id="KW-1003">Cell membrane</keyword>
<proteinExistence type="inferred from homology"/>
<evidence type="ECO:0000256" key="6">
    <source>
        <dbReference type="ARBA" id="ARBA00022840"/>
    </source>
</evidence>
<evidence type="ECO:0000256" key="1">
    <source>
        <dbReference type="ARBA" id="ARBA00004202"/>
    </source>
</evidence>
<keyword evidence="5" id="KW-0547">Nucleotide-binding</keyword>
<keyword evidence="6 10" id="KW-0067">ATP-binding</keyword>
<dbReference type="InterPro" id="IPR013563">
    <property type="entry name" value="Oligopep_ABC_C"/>
</dbReference>
<dbReference type="NCBIfam" id="NF008453">
    <property type="entry name" value="PRK11308.1"/>
    <property type="match status" value="2"/>
</dbReference>
<evidence type="ECO:0000256" key="7">
    <source>
        <dbReference type="ARBA" id="ARBA00023136"/>
    </source>
</evidence>
<keyword evidence="7" id="KW-0472">Membrane</keyword>
<dbReference type="InterPro" id="IPR017871">
    <property type="entry name" value="ABC_transporter-like_CS"/>
</dbReference>
<gene>
    <name evidence="10" type="ORF">BZB76_2393</name>
</gene>
<evidence type="ECO:0000313" key="10">
    <source>
        <dbReference type="EMBL" id="RKS77024.1"/>
    </source>
</evidence>
<feature type="region of interest" description="Disordered" evidence="8">
    <location>
        <begin position="628"/>
        <end position="649"/>
    </location>
</feature>
<dbReference type="FunFam" id="3.40.50.300:FF:000016">
    <property type="entry name" value="Oligopeptide ABC transporter ATP-binding component"/>
    <property type="match status" value="1"/>
</dbReference>
<dbReference type="GO" id="GO:0016887">
    <property type="term" value="F:ATP hydrolysis activity"/>
    <property type="evidence" value="ECO:0007669"/>
    <property type="project" value="InterPro"/>
</dbReference>
<dbReference type="InterPro" id="IPR003439">
    <property type="entry name" value="ABC_transporter-like_ATP-bd"/>
</dbReference>
<dbReference type="GO" id="GO:0015833">
    <property type="term" value="P:peptide transport"/>
    <property type="evidence" value="ECO:0007669"/>
    <property type="project" value="InterPro"/>
</dbReference>
<dbReference type="InterPro" id="IPR003593">
    <property type="entry name" value="AAA+_ATPase"/>
</dbReference>
<accession>A0A495QU26</accession>
<dbReference type="OrthoDB" id="2986442at2"/>
<comment type="subcellular location">
    <subcellularLocation>
        <location evidence="1">Cell membrane</location>
        <topology evidence="1">Peripheral membrane protein</topology>
    </subcellularLocation>
</comment>
<dbReference type="AlphaFoldDB" id="A0A495QU26"/>
<dbReference type="EMBL" id="RBWU01000002">
    <property type="protein sequence ID" value="RKS77024.1"/>
    <property type="molecule type" value="Genomic_DNA"/>
</dbReference>
<comment type="similarity">
    <text evidence="2">Belongs to the ABC transporter superfamily.</text>
</comment>
<dbReference type="PANTHER" id="PTHR43297:SF2">
    <property type="entry name" value="DIPEPTIDE TRANSPORT ATP-BINDING PROTEIN DPPD"/>
    <property type="match status" value="1"/>
</dbReference>
<sequence>MSLLEIDDFCVGVDTGDGSVELVRELSLSLERGETLCIVGESGSGKTVTALSVIRLLEFVTPTRTTGEVRLEDVDLTALTAEQMRAIRGRRIGMVFQEAMDSLNPAQRIGAQLVEAYRPAGGPVGTSARDPRRRELREKAEARALELLGEVGFPDPAGIMNRYPHQLSGGMQQRVMIAMALMSGPDLLLADEPTTALDATTQKEILRLFRDVQRAHQMACVFITHDMGVAAEIADRIAVLYAGRLVEIGPAAQVLGAPRHRYTRALVECVPQARVRRTENLPSISGSVPGPAETLPGCRFAPRCAHSVDRCVSTEPVLSPLDEPGGGEVACWNPGDGPVIALDAPATDAPTTDAPVTEAPATDAPATETAEPVLVVEDVRKTFTTRGGRGGLLGLRRREEVAAVDGVSLEIRPGEFFGLVGESGSGKTTLGQLVTALDDPTSGRITVAGWRHDPKGVDGGTRDFRRTVQLIFQDPGNSLDPRHTVERIIGEPLRELTGLRGEPLRRRVAELLEEVGLPASIKDRIPAQISGGQCQRVAIARAIAPEPRLIVADEPTSALDVSVQGQVINLLLELRRERDLAYLFISHNLSLVLSVADRVGVMKDGRLIEVGTAEEIASRPRHEYTRRLLAASPDLAPRQDRATPDAARS</sequence>
<dbReference type="NCBIfam" id="NF007739">
    <property type="entry name" value="PRK10419.1"/>
    <property type="match status" value="2"/>
</dbReference>
<dbReference type="GO" id="GO:0005886">
    <property type="term" value="C:plasma membrane"/>
    <property type="evidence" value="ECO:0007669"/>
    <property type="project" value="UniProtKB-SubCell"/>
</dbReference>
<dbReference type="Pfam" id="PF08352">
    <property type="entry name" value="oligo_HPY"/>
    <property type="match status" value="2"/>
</dbReference>
<name>A0A495QU26_9ACTN</name>
<keyword evidence="3" id="KW-0813">Transport</keyword>
<dbReference type="SMART" id="SM00382">
    <property type="entry name" value="AAA"/>
    <property type="match status" value="2"/>
</dbReference>
<evidence type="ECO:0000256" key="3">
    <source>
        <dbReference type="ARBA" id="ARBA00022448"/>
    </source>
</evidence>
<dbReference type="Pfam" id="PF00005">
    <property type="entry name" value="ABC_tran"/>
    <property type="match status" value="2"/>
</dbReference>
<dbReference type="InterPro" id="IPR050388">
    <property type="entry name" value="ABC_Ni/Peptide_Import"/>
</dbReference>
<evidence type="ECO:0000313" key="11">
    <source>
        <dbReference type="Proteomes" id="UP000274601"/>
    </source>
</evidence>
<dbReference type="RefSeq" id="WP_121434269.1">
    <property type="nucleotide sequence ID" value="NZ_RBWU01000002.1"/>
</dbReference>
<dbReference type="PROSITE" id="PS50893">
    <property type="entry name" value="ABC_TRANSPORTER_2"/>
    <property type="match status" value="2"/>
</dbReference>
<dbReference type="PANTHER" id="PTHR43297">
    <property type="entry name" value="OLIGOPEPTIDE TRANSPORT ATP-BINDING PROTEIN APPD"/>
    <property type="match status" value="1"/>
</dbReference>
<evidence type="ECO:0000256" key="5">
    <source>
        <dbReference type="ARBA" id="ARBA00022741"/>
    </source>
</evidence>
<evidence type="ECO:0000259" key="9">
    <source>
        <dbReference type="PROSITE" id="PS50893"/>
    </source>
</evidence>
<protein>
    <submittedName>
        <fullName evidence="10">Peptide/nickel transport system ATP-binding protein</fullName>
    </submittedName>
</protein>
<dbReference type="SUPFAM" id="SSF52540">
    <property type="entry name" value="P-loop containing nucleoside triphosphate hydrolases"/>
    <property type="match status" value="2"/>
</dbReference>
<feature type="region of interest" description="Disordered" evidence="8">
    <location>
        <begin position="347"/>
        <end position="366"/>
    </location>
</feature>
<dbReference type="NCBIfam" id="TIGR01727">
    <property type="entry name" value="oligo_HPY"/>
    <property type="match status" value="1"/>
</dbReference>
<dbReference type="CDD" id="cd03257">
    <property type="entry name" value="ABC_NikE_OppD_transporters"/>
    <property type="match status" value="2"/>
</dbReference>
<feature type="domain" description="ABC transporter" evidence="9">
    <location>
        <begin position="4"/>
        <end position="267"/>
    </location>
</feature>
<evidence type="ECO:0000256" key="2">
    <source>
        <dbReference type="ARBA" id="ARBA00005417"/>
    </source>
</evidence>
<dbReference type="Proteomes" id="UP000274601">
    <property type="component" value="Unassembled WGS sequence"/>
</dbReference>